<gene>
    <name evidence="2" type="ORF">M011DRAFT_195081</name>
</gene>
<dbReference type="AlphaFoldDB" id="A0A6A6V141"/>
<evidence type="ECO:0000313" key="3">
    <source>
        <dbReference type="Proteomes" id="UP000799440"/>
    </source>
</evidence>
<name>A0A6A6V141_9PLEO</name>
<reference evidence="2" key="1">
    <citation type="journal article" date="2020" name="Stud. Mycol.">
        <title>101 Dothideomycetes genomes: a test case for predicting lifestyles and emergence of pathogens.</title>
        <authorList>
            <person name="Haridas S."/>
            <person name="Albert R."/>
            <person name="Binder M."/>
            <person name="Bloem J."/>
            <person name="Labutti K."/>
            <person name="Salamov A."/>
            <person name="Andreopoulos B."/>
            <person name="Baker S."/>
            <person name="Barry K."/>
            <person name="Bills G."/>
            <person name="Bluhm B."/>
            <person name="Cannon C."/>
            <person name="Castanera R."/>
            <person name="Culley D."/>
            <person name="Daum C."/>
            <person name="Ezra D."/>
            <person name="Gonzalez J."/>
            <person name="Henrissat B."/>
            <person name="Kuo A."/>
            <person name="Liang C."/>
            <person name="Lipzen A."/>
            <person name="Lutzoni F."/>
            <person name="Magnuson J."/>
            <person name="Mondo S."/>
            <person name="Nolan M."/>
            <person name="Ohm R."/>
            <person name="Pangilinan J."/>
            <person name="Park H.-J."/>
            <person name="Ramirez L."/>
            <person name="Alfaro M."/>
            <person name="Sun H."/>
            <person name="Tritt A."/>
            <person name="Yoshinaga Y."/>
            <person name="Zwiers L.-H."/>
            <person name="Turgeon B."/>
            <person name="Goodwin S."/>
            <person name="Spatafora J."/>
            <person name="Crous P."/>
            <person name="Grigoriev I."/>
        </authorList>
    </citation>
    <scope>NUCLEOTIDE SEQUENCE</scope>
    <source>
        <strain evidence="2">CBS 119925</strain>
    </source>
</reference>
<keyword evidence="3" id="KW-1185">Reference proteome</keyword>
<feature type="region of interest" description="Disordered" evidence="1">
    <location>
        <begin position="1"/>
        <end position="21"/>
    </location>
</feature>
<proteinExistence type="predicted"/>
<evidence type="ECO:0000256" key="1">
    <source>
        <dbReference type="SAM" id="MobiDB-lite"/>
    </source>
</evidence>
<evidence type="ECO:0000313" key="2">
    <source>
        <dbReference type="EMBL" id="KAF2744262.1"/>
    </source>
</evidence>
<dbReference type="EMBL" id="MU006590">
    <property type="protein sequence ID" value="KAF2744262.1"/>
    <property type="molecule type" value="Genomic_DNA"/>
</dbReference>
<accession>A0A6A6V141</accession>
<dbReference type="Proteomes" id="UP000799440">
    <property type="component" value="Unassembled WGS sequence"/>
</dbReference>
<sequence length="123" mass="13059">MELERAIRPSKASNGPTLGGVRFLPARSGTRTFYTPPAHQPHEGNAHSWHTLWVTSTNPMTHVCVAACTVAGAKSDAYNRQVTLSPIEIAAFTASGTCTAAVHLLQEQKEPGNNASYTVTAGL</sequence>
<protein>
    <submittedName>
        <fullName evidence="2">Uncharacterized protein</fullName>
    </submittedName>
</protein>
<organism evidence="2 3">
    <name type="scientific">Sporormia fimetaria CBS 119925</name>
    <dbReference type="NCBI Taxonomy" id="1340428"/>
    <lineage>
        <taxon>Eukaryota</taxon>
        <taxon>Fungi</taxon>
        <taxon>Dikarya</taxon>
        <taxon>Ascomycota</taxon>
        <taxon>Pezizomycotina</taxon>
        <taxon>Dothideomycetes</taxon>
        <taxon>Pleosporomycetidae</taxon>
        <taxon>Pleosporales</taxon>
        <taxon>Sporormiaceae</taxon>
        <taxon>Sporormia</taxon>
    </lineage>
</organism>